<proteinExistence type="predicted"/>
<dbReference type="Proteomes" id="UP001154420">
    <property type="component" value="Unassembled WGS sequence"/>
</dbReference>
<evidence type="ECO:0000313" key="1">
    <source>
        <dbReference type="EMBL" id="NBJ95634.1"/>
    </source>
</evidence>
<gene>
    <name evidence="1" type="ORF">D5281_24805</name>
</gene>
<protein>
    <submittedName>
        <fullName evidence="1">Uncharacterized protein</fullName>
    </submittedName>
</protein>
<accession>A0A9X5GUW4</accession>
<dbReference type="RefSeq" id="WP_160562490.1">
    <property type="nucleotide sequence ID" value="NZ_QZDT01000137.1"/>
</dbReference>
<evidence type="ECO:0000313" key="2">
    <source>
        <dbReference type="Proteomes" id="UP001154420"/>
    </source>
</evidence>
<comment type="caution">
    <text evidence="1">The sequence shown here is derived from an EMBL/GenBank/DDBJ whole genome shotgun (WGS) entry which is preliminary data.</text>
</comment>
<sequence length="96" mass="11263">MTDNELLLAISNMLDPIRNDMQSIKQDIQEIKTRVKKIEITQENEILPRLNTIESCYTSTYDRYKDNVDTYESMKQDISIIKKVVAEHSEKLQKLA</sequence>
<dbReference type="AlphaFoldDB" id="A0A9X5GUW4"/>
<keyword evidence="2" id="KW-1185">Reference proteome</keyword>
<organism evidence="1 2">
    <name type="scientific">Parablautia muri</name>
    <dbReference type="NCBI Taxonomy" id="2320879"/>
    <lineage>
        <taxon>Bacteria</taxon>
        <taxon>Bacillati</taxon>
        <taxon>Bacillota</taxon>
        <taxon>Clostridia</taxon>
        <taxon>Lachnospirales</taxon>
        <taxon>Lachnospiraceae</taxon>
        <taxon>Parablautia</taxon>
    </lineage>
</organism>
<dbReference type="EMBL" id="QZDT01000137">
    <property type="protein sequence ID" value="NBJ95634.1"/>
    <property type="molecule type" value="Genomic_DNA"/>
</dbReference>
<reference evidence="1" key="1">
    <citation type="submission" date="2018-09" db="EMBL/GenBank/DDBJ databases">
        <title>Murine metabolic-syndrome-specific gut microbial biobank.</title>
        <authorList>
            <person name="Liu C."/>
        </authorList>
    </citation>
    <scope>NUCLEOTIDE SEQUENCE</scope>
    <source>
        <strain evidence="1">D42-62</strain>
    </source>
</reference>
<name>A0A9X5GUW4_9FIRM</name>
<dbReference type="OrthoDB" id="1859154at2"/>